<feature type="transmembrane region" description="Helical" evidence="1">
    <location>
        <begin position="89"/>
        <end position="107"/>
    </location>
</feature>
<keyword evidence="3" id="KW-1185">Reference proteome</keyword>
<evidence type="ECO:0000313" key="3">
    <source>
        <dbReference type="Proteomes" id="UP000470213"/>
    </source>
</evidence>
<comment type="caution">
    <text evidence="2">The sequence shown here is derived from an EMBL/GenBank/DDBJ whole genome shotgun (WGS) entry which is preliminary data.</text>
</comment>
<keyword evidence="1" id="KW-0812">Transmembrane</keyword>
<evidence type="ECO:0000256" key="1">
    <source>
        <dbReference type="SAM" id="Phobius"/>
    </source>
</evidence>
<dbReference type="AlphaFoldDB" id="A0A7X5LLK1"/>
<feature type="transmembrane region" description="Helical" evidence="1">
    <location>
        <begin position="119"/>
        <end position="139"/>
    </location>
</feature>
<feature type="transmembrane region" description="Helical" evidence="1">
    <location>
        <begin position="55"/>
        <end position="77"/>
    </location>
</feature>
<feature type="transmembrane region" description="Helical" evidence="1">
    <location>
        <begin position="18"/>
        <end position="43"/>
    </location>
</feature>
<feature type="transmembrane region" description="Helical" evidence="1">
    <location>
        <begin position="151"/>
        <end position="170"/>
    </location>
</feature>
<name>A0A7X5LLK1_9ALTE</name>
<accession>A0A7X5LLK1</accession>
<gene>
    <name evidence="2" type="ORF">GTH32_10440</name>
</gene>
<dbReference type="EMBL" id="JAAAWN010000012">
    <property type="protein sequence ID" value="NDV91601.1"/>
    <property type="molecule type" value="Genomic_DNA"/>
</dbReference>
<dbReference type="Pfam" id="PF11086">
    <property type="entry name" value="DUF2878"/>
    <property type="match status" value="1"/>
</dbReference>
<dbReference type="Proteomes" id="UP000470213">
    <property type="component" value="Unassembled WGS sequence"/>
</dbReference>
<organism evidence="2 3">
    <name type="scientific">Alteromonas profundi</name>
    <dbReference type="NCBI Taxonomy" id="2696062"/>
    <lineage>
        <taxon>Bacteria</taxon>
        <taxon>Pseudomonadati</taxon>
        <taxon>Pseudomonadota</taxon>
        <taxon>Gammaproteobacteria</taxon>
        <taxon>Alteromonadales</taxon>
        <taxon>Alteromonadaceae</taxon>
        <taxon>Alteromonas/Salinimonas group</taxon>
        <taxon>Alteromonas</taxon>
    </lineage>
</organism>
<sequence>MARKMQLNIFNFIWFQTIWWLVILFQSSAIVVVIGLFALWLLLTPTRREDGLLMITIMAIGFCIDSLLTMSGIFIFSKAVVADSSMGQWFIPFWLVLLWGAFAATLTHSLASLRGSLPIAALAGGLFAPLSYIAGAKLGAVDLGYPVTTTYIVLCAIWAVILPVCFMLSARLSALIQPANT</sequence>
<dbReference type="InterPro" id="IPR021306">
    <property type="entry name" value="DUF2878"/>
</dbReference>
<reference evidence="2 3" key="1">
    <citation type="submission" date="2020-01" db="EMBL/GenBank/DDBJ databases">
        <authorList>
            <person name="Chen J."/>
            <person name="Zhu S."/>
            <person name="Yang J."/>
        </authorList>
    </citation>
    <scope>NUCLEOTIDE SEQUENCE [LARGE SCALE GENOMIC DNA]</scope>
    <source>
        <strain evidence="2 3">345S023</strain>
    </source>
</reference>
<keyword evidence="1" id="KW-0472">Membrane</keyword>
<protein>
    <submittedName>
        <fullName evidence="2">DUF2878 family protein</fullName>
    </submittedName>
</protein>
<keyword evidence="1" id="KW-1133">Transmembrane helix</keyword>
<proteinExistence type="predicted"/>
<evidence type="ECO:0000313" key="2">
    <source>
        <dbReference type="EMBL" id="NDV91601.1"/>
    </source>
</evidence>